<dbReference type="InterPro" id="IPR001164">
    <property type="entry name" value="ArfGAP_dom"/>
</dbReference>
<dbReference type="Proteomes" id="UP001529510">
    <property type="component" value="Unassembled WGS sequence"/>
</dbReference>
<keyword evidence="1 5" id="KW-0479">Metal-binding</keyword>
<dbReference type="GO" id="GO:0005096">
    <property type="term" value="F:GTPase activator activity"/>
    <property type="evidence" value="ECO:0007669"/>
    <property type="project" value="UniProtKB-KW"/>
</dbReference>
<evidence type="ECO:0000256" key="4">
    <source>
        <dbReference type="PROSITE-ProRule" id="PRU00288"/>
    </source>
</evidence>
<name>A0ABD0PMC4_CIRMR</name>
<keyword evidence="8" id="KW-1185">Reference proteome</keyword>
<sequence>NSAPAPVPDPPPHPPALGVALRSSGNQRCCDCGEAEPRWASVNLGITMCIECSGIH</sequence>
<comment type="domain">
    <text evidence="5">PH domain binds phospholipids including phosphatidic acid, phosphatidylinositol 3-phosphate, phosphatidylinositol 3,5-bisphosphate (PIP2) and phosphatidylinositol 3,4,5-trisphosphate (PIP3). May mediate protein binding to PIP2 or PIP3 containing membranes.</text>
</comment>
<dbReference type="InterPro" id="IPR037278">
    <property type="entry name" value="ARFGAP/RecO"/>
</dbReference>
<keyword evidence="5" id="KW-0967">Endosome</keyword>
<feature type="non-terminal residue" evidence="7">
    <location>
        <position position="56"/>
    </location>
</feature>
<organism evidence="7 8">
    <name type="scientific">Cirrhinus mrigala</name>
    <name type="common">Mrigala</name>
    <dbReference type="NCBI Taxonomy" id="683832"/>
    <lineage>
        <taxon>Eukaryota</taxon>
        <taxon>Metazoa</taxon>
        <taxon>Chordata</taxon>
        <taxon>Craniata</taxon>
        <taxon>Vertebrata</taxon>
        <taxon>Euteleostomi</taxon>
        <taxon>Actinopterygii</taxon>
        <taxon>Neopterygii</taxon>
        <taxon>Teleostei</taxon>
        <taxon>Ostariophysi</taxon>
        <taxon>Cypriniformes</taxon>
        <taxon>Cyprinidae</taxon>
        <taxon>Labeoninae</taxon>
        <taxon>Labeonini</taxon>
        <taxon>Cirrhinus</taxon>
    </lineage>
</organism>
<proteinExistence type="predicted"/>
<comment type="domain">
    <text evidence="5">The BAR domain mediates homodimerization, it can neither bind membrane nor impart curvature, but instead requires the neighboring PH domain to achieve these functions.</text>
</comment>
<comment type="function">
    <text evidence="5">GTPase-activating protein for the ADP ribosylation factor family.</text>
</comment>
<feature type="non-terminal residue" evidence="7">
    <location>
        <position position="1"/>
    </location>
</feature>
<dbReference type="SUPFAM" id="SSF57863">
    <property type="entry name" value="ArfGap/RecO-like zinc finger"/>
    <property type="match status" value="1"/>
</dbReference>
<evidence type="ECO:0000256" key="2">
    <source>
        <dbReference type="ARBA" id="ARBA00022771"/>
    </source>
</evidence>
<dbReference type="PROSITE" id="PS50115">
    <property type="entry name" value="ARFGAP"/>
    <property type="match status" value="1"/>
</dbReference>
<dbReference type="Gene3D" id="1.10.220.150">
    <property type="entry name" value="Arf GTPase activating protein"/>
    <property type="match status" value="1"/>
</dbReference>
<comment type="caution">
    <text evidence="7">The sequence shown here is derived from an EMBL/GenBank/DDBJ whole genome shotgun (WGS) entry which is preliminary data.</text>
</comment>
<keyword evidence="5" id="KW-0677">Repeat</keyword>
<dbReference type="GO" id="GO:0010008">
    <property type="term" value="C:endosome membrane"/>
    <property type="evidence" value="ECO:0007669"/>
    <property type="project" value="UniProtKB-SubCell"/>
</dbReference>
<keyword evidence="5" id="KW-0040">ANK repeat</keyword>
<evidence type="ECO:0000313" key="8">
    <source>
        <dbReference type="Proteomes" id="UP001529510"/>
    </source>
</evidence>
<accession>A0ABD0PMC4</accession>
<keyword evidence="3 5" id="KW-0862">Zinc</keyword>
<dbReference type="EMBL" id="JAMKFB020000015">
    <property type="protein sequence ID" value="KAL0175208.1"/>
    <property type="molecule type" value="Genomic_DNA"/>
</dbReference>
<dbReference type="PANTHER" id="PTHR23180">
    <property type="entry name" value="CENTAURIN/ARF"/>
    <property type="match status" value="1"/>
</dbReference>
<keyword evidence="5" id="KW-0343">GTPase activation</keyword>
<feature type="domain" description="Arf-GAP" evidence="6">
    <location>
        <begin position="21"/>
        <end position="56"/>
    </location>
</feature>
<dbReference type="PRINTS" id="PR00405">
    <property type="entry name" value="REVINTRACTNG"/>
</dbReference>
<comment type="subcellular location">
    <subcellularLocation>
        <location evidence="5">Endosome membrane</location>
        <topology evidence="5">Peripheral membrane protein</topology>
    </subcellularLocation>
</comment>
<reference evidence="7 8" key="1">
    <citation type="submission" date="2024-05" db="EMBL/GenBank/DDBJ databases">
        <title>Genome sequencing and assembly of Indian major carp, Cirrhinus mrigala (Hamilton, 1822).</title>
        <authorList>
            <person name="Mohindra V."/>
            <person name="Chowdhury L.M."/>
            <person name="Lal K."/>
            <person name="Jena J.K."/>
        </authorList>
    </citation>
    <scope>NUCLEOTIDE SEQUENCE [LARGE SCALE GENOMIC DNA]</scope>
    <source>
        <strain evidence="7">CM1030</strain>
        <tissue evidence="7">Blood</tissue>
    </source>
</reference>
<dbReference type="AlphaFoldDB" id="A0ABD0PMC4"/>
<comment type="activity regulation">
    <text evidence="5">GAP activity stimulated by phosphatidylinositol 4,5-bisphosphate (PIP2) and phosphatidic acid.</text>
</comment>
<evidence type="ECO:0000313" key="7">
    <source>
        <dbReference type="EMBL" id="KAL0175208.1"/>
    </source>
</evidence>
<evidence type="ECO:0000259" key="6">
    <source>
        <dbReference type="PROSITE" id="PS50115"/>
    </source>
</evidence>
<keyword evidence="2 4" id="KW-0863">Zinc-finger</keyword>
<protein>
    <recommendedName>
        <fullName evidence="5">Arf-GAP with coiled-coil, ANK repeat and PH domain-containing protein</fullName>
        <shortName evidence="5">Cnt-b</shortName>
    </recommendedName>
    <alternativeName>
        <fullName evidence="5">Centaurin-beta</fullName>
    </alternativeName>
</protein>
<dbReference type="GO" id="GO:0008270">
    <property type="term" value="F:zinc ion binding"/>
    <property type="evidence" value="ECO:0007669"/>
    <property type="project" value="UniProtKB-KW"/>
</dbReference>
<dbReference type="InterPro" id="IPR045258">
    <property type="entry name" value="ACAP1/2/3-like"/>
</dbReference>
<dbReference type="PANTHER" id="PTHR23180:SF402">
    <property type="entry name" value="ARF-GAP WITH COILED-COIL, ANK REPEAT AND PH DOMAIN-CONTAINING PROTEIN"/>
    <property type="match status" value="1"/>
</dbReference>
<gene>
    <name evidence="7" type="ORF">M9458_031176</name>
</gene>
<evidence type="ECO:0000256" key="3">
    <source>
        <dbReference type="ARBA" id="ARBA00022833"/>
    </source>
</evidence>
<evidence type="ECO:0000256" key="1">
    <source>
        <dbReference type="ARBA" id="ARBA00022723"/>
    </source>
</evidence>
<dbReference type="InterPro" id="IPR038508">
    <property type="entry name" value="ArfGAP_dom_sf"/>
</dbReference>
<dbReference type="Pfam" id="PF01412">
    <property type="entry name" value="ArfGap"/>
    <property type="match status" value="1"/>
</dbReference>
<evidence type="ECO:0000256" key="5">
    <source>
        <dbReference type="RuleBase" id="RU369028"/>
    </source>
</evidence>